<dbReference type="EMBL" id="MN740406">
    <property type="protein sequence ID" value="QHU04998.1"/>
    <property type="molecule type" value="Genomic_DNA"/>
</dbReference>
<organism evidence="1">
    <name type="scientific">viral metagenome</name>
    <dbReference type="NCBI Taxonomy" id="1070528"/>
    <lineage>
        <taxon>unclassified sequences</taxon>
        <taxon>metagenomes</taxon>
        <taxon>organismal metagenomes</taxon>
    </lineage>
</organism>
<reference evidence="1" key="1">
    <citation type="journal article" date="2020" name="Nature">
        <title>Giant virus diversity and host interactions through global metagenomics.</title>
        <authorList>
            <person name="Schulz F."/>
            <person name="Roux S."/>
            <person name="Paez-Espino D."/>
            <person name="Jungbluth S."/>
            <person name="Walsh D.A."/>
            <person name="Denef V.J."/>
            <person name="McMahon K.D."/>
            <person name="Konstantinidis K.T."/>
            <person name="Eloe-Fadrosh E.A."/>
            <person name="Kyrpides N.C."/>
            <person name="Woyke T."/>
        </authorList>
    </citation>
    <scope>NUCLEOTIDE SEQUENCE</scope>
    <source>
        <strain evidence="1">GVMAG-M-3300027708-5</strain>
    </source>
</reference>
<accession>A0A6C0JMC8</accession>
<name>A0A6C0JMC8_9ZZZZ</name>
<protein>
    <submittedName>
        <fullName evidence="1">Uncharacterized protein</fullName>
    </submittedName>
</protein>
<dbReference type="AlphaFoldDB" id="A0A6C0JMC8"/>
<evidence type="ECO:0000313" key="1">
    <source>
        <dbReference type="EMBL" id="QHU04998.1"/>
    </source>
</evidence>
<sequence length="123" mass="14372">MSADWIVFSFDRKDDFPVILGKAFDFKEENVRRCNSTLVMEGENYYTVHRKVDKNIDLLMTYSISPFNFIRGYVYANGKEYNIVKTARYASLQIGNYCHDNVCVVQVDTNIFTDTKKDQLNNI</sequence>
<proteinExistence type="predicted"/>